<keyword evidence="5 7" id="KW-0460">Magnesium</keyword>
<evidence type="ECO:0000313" key="9">
    <source>
        <dbReference type="EMBL" id="MST34175.1"/>
    </source>
</evidence>
<evidence type="ECO:0000256" key="1">
    <source>
        <dbReference type="ARBA" id="ARBA00008023"/>
    </source>
</evidence>
<keyword evidence="3 7" id="KW-0547">Nucleotide-binding</keyword>
<dbReference type="InterPro" id="IPR002637">
    <property type="entry name" value="RdgB/HAM1"/>
</dbReference>
<evidence type="ECO:0000256" key="2">
    <source>
        <dbReference type="ARBA" id="ARBA00022723"/>
    </source>
</evidence>
<dbReference type="SUPFAM" id="SSF52972">
    <property type="entry name" value="ITPase-like"/>
    <property type="match status" value="1"/>
</dbReference>
<dbReference type="InterPro" id="IPR020922">
    <property type="entry name" value="dITP/XTP_pyrophosphatase"/>
</dbReference>
<name>A0ABW9QX79_9ACTN</name>
<comment type="catalytic activity">
    <reaction evidence="7">
        <text>ITP + H2O = IMP + diphosphate + H(+)</text>
        <dbReference type="Rhea" id="RHEA:29399"/>
        <dbReference type="ChEBI" id="CHEBI:15377"/>
        <dbReference type="ChEBI" id="CHEBI:15378"/>
        <dbReference type="ChEBI" id="CHEBI:33019"/>
        <dbReference type="ChEBI" id="CHEBI:58053"/>
        <dbReference type="ChEBI" id="CHEBI:61402"/>
        <dbReference type="EC" id="3.6.1.66"/>
    </reaction>
</comment>
<dbReference type="Proteomes" id="UP000437736">
    <property type="component" value="Unassembled WGS sequence"/>
</dbReference>
<comment type="similarity">
    <text evidence="1 7 8">Belongs to the HAM1 NTPase family.</text>
</comment>
<keyword evidence="4 7" id="KW-0378">Hydrolase</keyword>
<evidence type="ECO:0000313" key="10">
    <source>
        <dbReference type="Proteomes" id="UP000437736"/>
    </source>
</evidence>
<dbReference type="Gene3D" id="3.90.950.10">
    <property type="match status" value="1"/>
</dbReference>
<feature type="binding site" evidence="7">
    <location>
        <begin position="182"/>
        <end position="183"/>
    </location>
    <ligand>
        <name>substrate</name>
    </ligand>
</feature>
<comment type="cofactor">
    <cofactor evidence="7">
        <name>Mg(2+)</name>
        <dbReference type="ChEBI" id="CHEBI:18420"/>
    </cofactor>
    <text evidence="7">Binds 1 Mg(2+) ion per subunit.</text>
</comment>
<feature type="binding site" evidence="7">
    <location>
        <position position="71"/>
    </location>
    <ligand>
        <name>substrate</name>
    </ligand>
</feature>
<gene>
    <name evidence="9" type="primary">rdgB</name>
    <name evidence="9" type="ORF">GHK86_15780</name>
</gene>
<comment type="caution">
    <text evidence="9">The sequence shown here is derived from an EMBL/GenBank/DDBJ whole genome shotgun (WGS) entry which is preliminary data.</text>
</comment>
<feature type="binding site" evidence="7">
    <location>
        <position position="41"/>
    </location>
    <ligand>
        <name>Mg(2+)</name>
        <dbReference type="ChEBI" id="CHEBI:18420"/>
    </ligand>
</feature>
<evidence type="ECO:0000256" key="4">
    <source>
        <dbReference type="ARBA" id="ARBA00022801"/>
    </source>
</evidence>
<dbReference type="EMBL" id="WJHE01000884">
    <property type="protein sequence ID" value="MST34175.1"/>
    <property type="molecule type" value="Genomic_DNA"/>
</dbReference>
<feature type="binding site" evidence="7">
    <location>
        <begin position="11"/>
        <end position="16"/>
    </location>
    <ligand>
        <name>substrate</name>
    </ligand>
</feature>
<feature type="binding site" evidence="7">
    <location>
        <position position="70"/>
    </location>
    <ligand>
        <name>Mg(2+)</name>
        <dbReference type="ChEBI" id="CHEBI:18420"/>
    </ligand>
</feature>
<feature type="binding site" evidence="7">
    <location>
        <position position="177"/>
    </location>
    <ligand>
        <name>substrate</name>
    </ligand>
</feature>
<dbReference type="NCBIfam" id="TIGR00042">
    <property type="entry name" value="RdgB/HAM1 family non-canonical purine NTP pyrophosphatase"/>
    <property type="match status" value="1"/>
</dbReference>
<dbReference type="PANTHER" id="PTHR11067">
    <property type="entry name" value="INOSINE TRIPHOSPHATE PYROPHOSPHATASE/HAM1 PROTEIN"/>
    <property type="match status" value="1"/>
</dbReference>
<keyword evidence="6 7" id="KW-0546">Nucleotide metabolism</keyword>
<dbReference type="PANTHER" id="PTHR11067:SF9">
    <property type="entry name" value="INOSINE TRIPHOSPHATE PYROPHOSPHATASE"/>
    <property type="match status" value="1"/>
</dbReference>
<feature type="active site" description="Proton acceptor" evidence="7">
    <location>
        <position position="70"/>
    </location>
</feature>
<evidence type="ECO:0000256" key="6">
    <source>
        <dbReference type="ARBA" id="ARBA00023080"/>
    </source>
</evidence>
<keyword evidence="10" id="KW-1185">Reference proteome</keyword>
<evidence type="ECO:0000256" key="3">
    <source>
        <dbReference type="ARBA" id="ARBA00022741"/>
    </source>
</evidence>
<comment type="catalytic activity">
    <reaction evidence="7">
        <text>XTP + H2O = XMP + diphosphate + H(+)</text>
        <dbReference type="Rhea" id="RHEA:28610"/>
        <dbReference type="ChEBI" id="CHEBI:15377"/>
        <dbReference type="ChEBI" id="CHEBI:15378"/>
        <dbReference type="ChEBI" id="CHEBI:33019"/>
        <dbReference type="ChEBI" id="CHEBI:57464"/>
        <dbReference type="ChEBI" id="CHEBI:61314"/>
        <dbReference type="EC" id="3.6.1.66"/>
    </reaction>
</comment>
<dbReference type="InterPro" id="IPR029001">
    <property type="entry name" value="ITPase-like_fam"/>
</dbReference>
<comment type="catalytic activity">
    <reaction evidence="7">
        <text>dITP + H2O = dIMP + diphosphate + H(+)</text>
        <dbReference type="Rhea" id="RHEA:28342"/>
        <dbReference type="ChEBI" id="CHEBI:15377"/>
        <dbReference type="ChEBI" id="CHEBI:15378"/>
        <dbReference type="ChEBI" id="CHEBI:33019"/>
        <dbReference type="ChEBI" id="CHEBI:61194"/>
        <dbReference type="ChEBI" id="CHEBI:61382"/>
        <dbReference type="EC" id="3.6.1.66"/>
    </reaction>
</comment>
<feature type="binding site" evidence="7">
    <location>
        <begin position="153"/>
        <end position="156"/>
    </location>
    <ligand>
        <name>substrate</name>
    </ligand>
</feature>
<comment type="function">
    <text evidence="7">Pyrophosphatase that catalyzes the hydrolysis of nucleoside triphosphates to their monophosphate derivatives, with a high preference for the non-canonical purine nucleotides XTP (xanthosine triphosphate), dITP (deoxyinosine triphosphate) and ITP. Seems to function as a house-cleaning enzyme that removes non-canonical purine nucleotides from the nucleotide pool, thus preventing their incorporation into DNA/RNA and avoiding chromosomal lesions.</text>
</comment>
<sequence length="207" mass="21478">MSEPPQLVLATANPDKAREIAEILDGLVRLVPRPDGLGEVDETGDTLEDNARLKAVAVSARAGAPAVADDTGLEVDALGGAPGVWSARYAGPGATYGDNVRKLLDALEGVPPEQRTARFRTVALARWPDGAEVLGVGVVEGVITTHPRGAGGFGYDPVFSPTEGDGRTFAEMPAADKHRLSHRGRAFADLAAQLGSRPTRLAGGGPR</sequence>
<protein>
    <recommendedName>
        <fullName evidence="7">dITP/XTP pyrophosphatase</fullName>
        <ecNumber evidence="7">3.6.1.66</ecNumber>
    </recommendedName>
    <alternativeName>
        <fullName evidence="7">Non-canonical purine NTP pyrophosphatase</fullName>
    </alternativeName>
    <alternativeName>
        <fullName evidence="7">Non-standard purine NTP pyrophosphatase</fullName>
    </alternativeName>
    <alternativeName>
        <fullName evidence="7">Nucleoside-triphosphate diphosphatase</fullName>
    </alternativeName>
    <alternativeName>
        <fullName evidence="7">Nucleoside-triphosphate pyrophosphatase</fullName>
        <shortName evidence="7">NTPase</shortName>
    </alternativeName>
</protein>
<evidence type="ECO:0000256" key="7">
    <source>
        <dbReference type="HAMAP-Rule" id="MF_01405"/>
    </source>
</evidence>
<evidence type="ECO:0000256" key="5">
    <source>
        <dbReference type="ARBA" id="ARBA00022842"/>
    </source>
</evidence>
<dbReference type="HAMAP" id="MF_01405">
    <property type="entry name" value="Non_canon_purine_NTPase"/>
    <property type="match status" value="1"/>
</dbReference>
<dbReference type="EC" id="3.6.1.66" evidence="7"/>
<accession>A0ABW9QX79</accession>
<proteinExistence type="inferred from homology"/>
<comment type="subunit">
    <text evidence="7">Homodimer.</text>
</comment>
<keyword evidence="2 7" id="KW-0479">Metal-binding</keyword>
<dbReference type="Pfam" id="PF01725">
    <property type="entry name" value="Ham1p_like"/>
    <property type="match status" value="1"/>
</dbReference>
<evidence type="ECO:0000256" key="8">
    <source>
        <dbReference type="RuleBase" id="RU003781"/>
    </source>
</evidence>
<dbReference type="CDD" id="cd00515">
    <property type="entry name" value="HAM1"/>
    <property type="match status" value="1"/>
</dbReference>
<organism evidence="9 10">
    <name type="scientific">Acidiferrimicrobium australe</name>
    <dbReference type="NCBI Taxonomy" id="2664430"/>
    <lineage>
        <taxon>Bacteria</taxon>
        <taxon>Bacillati</taxon>
        <taxon>Actinomycetota</taxon>
        <taxon>Acidimicrobiia</taxon>
        <taxon>Acidimicrobiales</taxon>
        <taxon>Acidimicrobiaceae</taxon>
        <taxon>Acidiferrimicrobium</taxon>
    </lineage>
</organism>
<reference evidence="9 10" key="1">
    <citation type="submission" date="2019-11" db="EMBL/GenBank/DDBJ databases">
        <title>Acidiferrimicrobium australis gen. nov., sp. nov., an acidophilic and obligately heterotrophic, member of the Actinobacteria that catalyses dissimilatory oxido- reduction of iron isolated from metal-rich acidic water in Chile.</title>
        <authorList>
            <person name="Gonzalez D."/>
            <person name="Huber K."/>
            <person name="Hedrich S."/>
            <person name="Rojas-Villalobos C."/>
            <person name="Quatrini R."/>
            <person name="Dinamarca M.A."/>
            <person name="Schwarz A."/>
            <person name="Canales C."/>
            <person name="Nancucheo I."/>
        </authorList>
    </citation>
    <scope>NUCLEOTIDE SEQUENCE [LARGE SCALE GENOMIC DNA]</scope>
    <source>
        <strain evidence="9 10">USS-CCA1</strain>
    </source>
</reference>